<organism evidence="1 2">
    <name type="scientific">Irpex rosettiformis</name>
    <dbReference type="NCBI Taxonomy" id="378272"/>
    <lineage>
        <taxon>Eukaryota</taxon>
        <taxon>Fungi</taxon>
        <taxon>Dikarya</taxon>
        <taxon>Basidiomycota</taxon>
        <taxon>Agaricomycotina</taxon>
        <taxon>Agaricomycetes</taxon>
        <taxon>Polyporales</taxon>
        <taxon>Irpicaceae</taxon>
        <taxon>Irpex</taxon>
    </lineage>
</organism>
<gene>
    <name evidence="1" type="ORF">BDY19DRAFT_1046776</name>
</gene>
<evidence type="ECO:0000313" key="1">
    <source>
        <dbReference type="EMBL" id="KAI0091013.1"/>
    </source>
</evidence>
<keyword evidence="2" id="KW-1185">Reference proteome</keyword>
<protein>
    <submittedName>
        <fullName evidence="1">Uncharacterized protein</fullName>
    </submittedName>
</protein>
<dbReference type="EMBL" id="MU274906">
    <property type="protein sequence ID" value="KAI0091013.1"/>
    <property type="molecule type" value="Genomic_DNA"/>
</dbReference>
<accession>A0ACB8U9V8</accession>
<proteinExistence type="predicted"/>
<evidence type="ECO:0000313" key="2">
    <source>
        <dbReference type="Proteomes" id="UP001055072"/>
    </source>
</evidence>
<comment type="caution">
    <text evidence="1">The sequence shown here is derived from an EMBL/GenBank/DDBJ whole genome shotgun (WGS) entry which is preliminary data.</text>
</comment>
<reference evidence="1" key="1">
    <citation type="journal article" date="2021" name="Environ. Microbiol.">
        <title>Gene family expansions and transcriptome signatures uncover fungal adaptations to wood decay.</title>
        <authorList>
            <person name="Hage H."/>
            <person name="Miyauchi S."/>
            <person name="Viragh M."/>
            <person name="Drula E."/>
            <person name="Min B."/>
            <person name="Chaduli D."/>
            <person name="Navarro D."/>
            <person name="Favel A."/>
            <person name="Norest M."/>
            <person name="Lesage-Meessen L."/>
            <person name="Balint B."/>
            <person name="Merenyi Z."/>
            <person name="de Eugenio L."/>
            <person name="Morin E."/>
            <person name="Martinez A.T."/>
            <person name="Baldrian P."/>
            <person name="Stursova M."/>
            <person name="Martinez M.J."/>
            <person name="Novotny C."/>
            <person name="Magnuson J.K."/>
            <person name="Spatafora J.W."/>
            <person name="Maurice S."/>
            <person name="Pangilinan J."/>
            <person name="Andreopoulos W."/>
            <person name="LaButti K."/>
            <person name="Hundley H."/>
            <person name="Na H."/>
            <person name="Kuo A."/>
            <person name="Barry K."/>
            <person name="Lipzen A."/>
            <person name="Henrissat B."/>
            <person name="Riley R."/>
            <person name="Ahrendt S."/>
            <person name="Nagy L.G."/>
            <person name="Grigoriev I.V."/>
            <person name="Martin F."/>
            <person name="Rosso M.N."/>
        </authorList>
    </citation>
    <scope>NUCLEOTIDE SEQUENCE</scope>
    <source>
        <strain evidence="1">CBS 384.51</strain>
    </source>
</reference>
<name>A0ACB8U9V8_9APHY</name>
<sequence>MPSSAPRIPVLQWKKSKPGNSKLSGVLSILQRILRSVYRRKVSWPADESYLAMLSAKEYLWYLLQPITNMYNELHAPGALPNPVECVHVDLGEFINGVTFVAPGNILWDNIPVVLSFPGPLFDRQGYPSPQTLLAVSKAIECDSDLKTIIVTDFKDIAVFQTPSYVQSEHIFTRIQVSTCQPALTLRVITMAYMEAMLIRGRFINTAKPVPEVEDEELFARGPPMNPDDPLVPDEEVFATNQRYSDFDEVTLVKDPARALQFFRWVNHVRQHCSKLVTKEFLQAIQRQSPLSTDRVADNLAGSKSFSIKIESVISEGERSICSVYRCRVVSIDGNDVSDSPSLCLKLFDDRFQPRECPETNVQEPGAVTNEKPNGVSLECEEPDEDVDAYRDYLASIMRADQLVMTEAAAYNKLRPVQQGSIVPWFYGVHTFVLPDGMHLYGLLMEYIEGTKLHSGSGVEVSADRQIALIKSCRHGARVLDTADIAQHDWHRGQILFYTNPTSKLDHGVFIDFAITSQTYSVDRSVLTRNYLKVLMVLLGDFGDVWLNPALVWDYYDGVYHRDVNRAKRDSYIRTRFVLFVQLYVQTDYLSHCEDTILGW</sequence>
<dbReference type="Proteomes" id="UP001055072">
    <property type="component" value="Unassembled WGS sequence"/>
</dbReference>